<evidence type="ECO:0000256" key="1">
    <source>
        <dbReference type="SAM" id="Phobius"/>
    </source>
</evidence>
<keyword evidence="1" id="KW-0812">Transmembrane</keyword>
<name>A0AAJ0BSH2_9PEZI</name>
<reference evidence="2" key="1">
    <citation type="submission" date="2023-06" db="EMBL/GenBank/DDBJ databases">
        <title>Genome-scale phylogeny and comparative genomics of the fungal order Sordariales.</title>
        <authorList>
            <consortium name="Lawrence Berkeley National Laboratory"/>
            <person name="Hensen N."/>
            <person name="Bonometti L."/>
            <person name="Westerberg I."/>
            <person name="Brannstrom I.O."/>
            <person name="Guillou S."/>
            <person name="Cros-Aarteil S."/>
            <person name="Calhoun S."/>
            <person name="Haridas S."/>
            <person name="Kuo A."/>
            <person name="Mondo S."/>
            <person name="Pangilinan J."/>
            <person name="Riley R."/>
            <person name="Labutti K."/>
            <person name="Andreopoulos B."/>
            <person name="Lipzen A."/>
            <person name="Chen C."/>
            <person name="Yanf M."/>
            <person name="Daum C."/>
            <person name="Ng V."/>
            <person name="Clum A."/>
            <person name="Steindorff A."/>
            <person name="Ohm R."/>
            <person name="Martin F."/>
            <person name="Silar P."/>
            <person name="Natvig D."/>
            <person name="Lalanne C."/>
            <person name="Gautier V."/>
            <person name="Ament-Velasquez S.L."/>
            <person name="Kruys A."/>
            <person name="Hutchinson M.I."/>
            <person name="Powell A.J."/>
            <person name="Barry K."/>
            <person name="Miller A.N."/>
            <person name="Grigoriev I.V."/>
            <person name="Debuchy R."/>
            <person name="Gladieux P."/>
            <person name="Thoren M.H."/>
            <person name="Johannesson H."/>
        </authorList>
    </citation>
    <scope>NUCLEOTIDE SEQUENCE</scope>
    <source>
        <strain evidence="2">PSN4</strain>
    </source>
</reference>
<feature type="transmembrane region" description="Helical" evidence="1">
    <location>
        <begin position="103"/>
        <end position="126"/>
    </location>
</feature>
<keyword evidence="3" id="KW-1185">Reference proteome</keyword>
<keyword evidence="1" id="KW-1133">Transmembrane helix</keyword>
<dbReference type="AlphaFoldDB" id="A0AAJ0BSH2"/>
<sequence length="197" mass="22624">MAQFISRIKLRTNGRRSAFLNGLVSRRCRRGPMGWFPAVFIFLQSHLALQRFGQQIHACPKLPHLHGLSGTSPPLVGTNPSGLDLLLLPHRPRWVSSLDHMPLYLISWPCFSLFLFLPILSMFLVLDWYIVEESRFPARGQEKNPTRNTTVRSFIHAFGRRLVSYLVNTVVVLPSRSVFYMTRSRLRIADTPTSTYT</sequence>
<keyword evidence="1" id="KW-0472">Membrane</keyword>
<feature type="transmembrane region" description="Helical" evidence="1">
    <location>
        <begin position="162"/>
        <end position="179"/>
    </location>
</feature>
<proteinExistence type="predicted"/>
<evidence type="ECO:0000313" key="2">
    <source>
        <dbReference type="EMBL" id="KAK1761196.1"/>
    </source>
</evidence>
<organism evidence="2 3">
    <name type="scientific">Echria macrotheca</name>
    <dbReference type="NCBI Taxonomy" id="438768"/>
    <lineage>
        <taxon>Eukaryota</taxon>
        <taxon>Fungi</taxon>
        <taxon>Dikarya</taxon>
        <taxon>Ascomycota</taxon>
        <taxon>Pezizomycotina</taxon>
        <taxon>Sordariomycetes</taxon>
        <taxon>Sordariomycetidae</taxon>
        <taxon>Sordariales</taxon>
        <taxon>Schizotheciaceae</taxon>
        <taxon>Echria</taxon>
    </lineage>
</organism>
<evidence type="ECO:0000313" key="3">
    <source>
        <dbReference type="Proteomes" id="UP001239445"/>
    </source>
</evidence>
<dbReference type="EMBL" id="MU839827">
    <property type="protein sequence ID" value="KAK1761196.1"/>
    <property type="molecule type" value="Genomic_DNA"/>
</dbReference>
<accession>A0AAJ0BSH2</accession>
<gene>
    <name evidence="2" type="ORF">QBC47DRAFT_23602</name>
</gene>
<protein>
    <submittedName>
        <fullName evidence="2">Uncharacterized protein</fullName>
    </submittedName>
</protein>
<dbReference type="Proteomes" id="UP001239445">
    <property type="component" value="Unassembled WGS sequence"/>
</dbReference>
<comment type="caution">
    <text evidence="2">The sequence shown here is derived from an EMBL/GenBank/DDBJ whole genome shotgun (WGS) entry which is preliminary data.</text>
</comment>